<dbReference type="Proteomes" id="UP001596447">
    <property type="component" value="Unassembled WGS sequence"/>
</dbReference>
<comment type="caution">
    <text evidence="1">The sequence shown here is derived from an EMBL/GenBank/DDBJ whole genome shotgun (WGS) entry which is preliminary data.</text>
</comment>
<accession>A0ABD5YX23</accession>
<evidence type="ECO:0000313" key="1">
    <source>
        <dbReference type="EMBL" id="MFC7198381.1"/>
    </source>
</evidence>
<protein>
    <submittedName>
        <fullName evidence="1">Uncharacterized protein</fullName>
    </submittedName>
</protein>
<proteinExistence type="predicted"/>
<dbReference type="AlphaFoldDB" id="A0ABD5YX23"/>
<dbReference type="RefSeq" id="WP_382267835.1">
    <property type="nucleotide sequence ID" value="NZ_JBHTAR010000004.1"/>
</dbReference>
<evidence type="ECO:0000313" key="2">
    <source>
        <dbReference type="Proteomes" id="UP001596447"/>
    </source>
</evidence>
<sequence length="228" mass="25553">MKSGAINLVVEGSQIDTEPFPLERQKNGETLRSALRVRGGQETFSGLTIRQGRTMKEDLAEIKTRHINADGELEIDREVTEKQVDDIEFFEVNTEFVITESTRDDAARELLSFAMDGSVQQALIDVVEFAKANPSAEMNMAGTDQGSNVDHITAVGDIQHATDLPDDVRDHPNILLGFEDLEWEQRELRGFITKSGYLAIYEPSEMDVEEYSRFVREAVLPFATPDVS</sequence>
<reference evidence="1 2" key="1">
    <citation type="journal article" date="2019" name="Int. J. Syst. Evol. Microbiol.">
        <title>The Global Catalogue of Microorganisms (GCM) 10K type strain sequencing project: providing services to taxonomists for standard genome sequencing and annotation.</title>
        <authorList>
            <consortium name="The Broad Institute Genomics Platform"/>
            <consortium name="The Broad Institute Genome Sequencing Center for Infectious Disease"/>
            <person name="Wu L."/>
            <person name="Ma J."/>
        </authorList>
    </citation>
    <scope>NUCLEOTIDE SEQUENCE [LARGE SCALE GENOMIC DNA]</scope>
    <source>
        <strain evidence="1 2">XZGYJ-43</strain>
    </source>
</reference>
<keyword evidence="2" id="KW-1185">Reference proteome</keyword>
<dbReference type="EMBL" id="JBHTAR010000004">
    <property type="protein sequence ID" value="MFC7198381.1"/>
    <property type="molecule type" value="Genomic_DNA"/>
</dbReference>
<gene>
    <name evidence="1" type="ORF">ACFQJ9_02725</name>
</gene>
<name>A0ABD5YX23_9EURY</name>
<organism evidence="1 2">
    <name type="scientific">Halospeciosus flavus</name>
    <dbReference type="NCBI Taxonomy" id="3032283"/>
    <lineage>
        <taxon>Archaea</taxon>
        <taxon>Methanobacteriati</taxon>
        <taxon>Methanobacteriota</taxon>
        <taxon>Stenosarchaea group</taxon>
        <taxon>Halobacteria</taxon>
        <taxon>Halobacteriales</taxon>
        <taxon>Halobacteriaceae</taxon>
        <taxon>Halospeciosus</taxon>
    </lineage>
</organism>